<dbReference type="InterPro" id="IPR001029">
    <property type="entry name" value="Flagellin_N"/>
</dbReference>
<dbReference type="InterPro" id="IPR001492">
    <property type="entry name" value="Flagellin"/>
</dbReference>
<feature type="domain" description="Flagellin N-terminal" evidence="4">
    <location>
        <begin position="6"/>
        <end position="140"/>
    </location>
</feature>
<keyword evidence="6" id="KW-0966">Cell projection</keyword>
<keyword evidence="3" id="KW-0975">Bacterial flagellum</keyword>
<accession>A0A7Y6DXW6</accession>
<protein>
    <submittedName>
        <fullName evidence="6">Flagellar hook-associated protein FlgL</fullName>
    </submittedName>
</protein>
<keyword evidence="6" id="KW-0282">Flagellum</keyword>
<dbReference type="InterPro" id="IPR046358">
    <property type="entry name" value="Flagellin_C"/>
</dbReference>
<evidence type="ECO:0000256" key="2">
    <source>
        <dbReference type="ARBA" id="ARBA00005709"/>
    </source>
</evidence>
<dbReference type="Pfam" id="PF00700">
    <property type="entry name" value="Flagellin_C"/>
    <property type="match status" value="1"/>
</dbReference>
<dbReference type="InterPro" id="IPR013384">
    <property type="entry name" value="Flagell_FlgL"/>
</dbReference>
<dbReference type="GO" id="GO:0009424">
    <property type="term" value="C:bacterial-type flagellum hook"/>
    <property type="evidence" value="ECO:0007669"/>
    <property type="project" value="InterPro"/>
</dbReference>
<dbReference type="GO" id="GO:0071973">
    <property type="term" value="P:bacterial-type flagellum-dependent cell motility"/>
    <property type="evidence" value="ECO:0007669"/>
    <property type="project" value="InterPro"/>
</dbReference>
<reference evidence="6 7" key="1">
    <citation type="submission" date="2020-05" db="EMBL/GenBank/DDBJ databases">
        <title>Genome Sequencing of Type Strains.</title>
        <authorList>
            <person name="Lemaire J.F."/>
            <person name="Inderbitzin P."/>
            <person name="Gregorio O.A."/>
            <person name="Collins S.B."/>
            <person name="Wespe N."/>
            <person name="Knight-Connoni V."/>
        </authorList>
    </citation>
    <scope>NUCLEOTIDE SEQUENCE [LARGE SCALE GENOMIC DNA]</scope>
    <source>
        <strain evidence="6 7">ATCC 25174</strain>
    </source>
</reference>
<dbReference type="Pfam" id="PF00669">
    <property type="entry name" value="Flagellin_N"/>
    <property type="match status" value="1"/>
</dbReference>
<feature type="domain" description="Flagellin C-terminal" evidence="5">
    <location>
        <begin position="210"/>
        <end position="293"/>
    </location>
</feature>
<sequence length="294" mass="30597">MISRVTHQTVQRQTLANLQGNLSAMAGLQAQMSSGKKINLPSDDPAGASDMLRLRGDQRAVTQHARNASDGDSWLTTVDSALSSSLAALRRARDLTLQGGNGALGATSREALASELEGVRDTLLDQANATYVGRTVFAGTSDAGEAFGAGYAFSGSPTALPVERRVSPNNTVRVDSDGAAVFGNGSGSVFALLDTVAATLRSGGDPTAHLAAIDSRMEAMLTEVSSVGARHAQIITATSALQDQELTVKTQLSAIEDIDLAEVILELQMQEVAYQGALGAASKVLQPSLLDFLR</sequence>
<evidence type="ECO:0000313" key="6">
    <source>
        <dbReference type="EMBL" id="NUU18951.1"/>
    </source>
</evidence>
<evidence type="ECO:0000259" key="4">
    <source>
        <dbReference type="Pfam" id="PF00669"/>
    </source>
</evidence>
<keyword evidence="7" id="KW-1185">Reference proteome</keyword>
<dbReference type="SUPFAM" id="SSF64518">
    <property type="entry name" value="Phase 1 flagellin"/>
    <property type="match status" value="1"/>
</dbReference>
<evidence type="ECO:0000313" key="7">
    <source>
        <dbReference type="Proteomes" id="UP000565724"/>
    </source>
</evidence>
<evidence type="ECO:0000259" key="5">
    <source>
        <dbReference type="Pfam" id="PF00700"/>
    </source>
</evidence>
<dbReference type="AlphaFoldDB" id="A0A7Y6DXW6"/>
<dbReference type="GO" id="GO:0005198">
    <property type="term" value="F:structural molecule activity"/>
    <property type="evidence" value="ECO:0007669"/>
    <property type="project" value="InterPro"/>
</dbReference>
<name>A0A7Y6DXW6_9CELL</name>
<keyword evidence="6" id="KW-0969">Cilium</keyword>
<dbReference type="NCBIfam" id="TIGR02550">
    <property type="entry name" value="flagell_flgL"/>
    <property type="match status" value="1"/>
</dbReference>
<dbReference type="Gene3D" id="1.20.1330.10">
    <property type="entry name" value="f41 fragment of flagellin, N-terminal domain"/>
    <property type="match status" value="1"/>
</dbReference>
<organism evidence="6 7">
    <name type="scientific">Cellulomonas humilata</name>
    <dbReference type="NCBI Taxonomy" id="144055"/>
    <lineage>
        <taxon>Bacteria</taxon>
        <taxon>Bacillati</taxon>
        <taxon>Actinomycetota</taxon>
        <taxon>Actinomycetes</taxon>
        <taxon>Micrococcales</taxon>
        <taxon>Cellulomonadaceae</taxon>
        <taxon>Cellulomonas</taxon>
    </lineage>
</organism>
<proteinExistence type="inferred from homology"/>
<dbReference type="Proteomes" id="UP000565724">
    <property type="component" value="Unassembled WGS sequence"/>
</dbReference>
<dbReference type="EMBL" id="JABMCI010000069">
    <property type="protein sequence ID" value="NUU18951.1"/>
    <property type="molecule type" value="Genomic_DNA"/>
</dbReference>
<evidence type="ECO:0000256" key="1">
    <source>
        <dbReference type="ARBA" id="ARBA00004365"/>
    </source>
</evidence>
<dbReference type="PANTHER" id="PTHR42792">
    <property type="entry name" value="FLAGELLIN"/>
    <property type="match status" value="1"/>
</dbReference>
<gene>
    <name evidence="6" type="primary">flgL</name>
    <name evidence="6" type="ORF">HP550_17000</name>
</gene>
<comment type="caution">
    <text evidence="6">The sequence shown here is derived from an EMBL/GenBank/DDBJ whole genome shotgun (WGS) entry which is preliminary data.</text>
</comment>
<evidence type="ECO:0000256" key="3">
    <source>
        <dbReference type="ARBA" id="ARBA00023143"/>
    </source>
</evidence>
<dbReference type="PANTHER" id="PTHR42792:SF1">
    <property type="entry name" value="FLAGELLAR HOOK-ASSOCIATED PROTEIN 3"/>
    <property type="match status" value="1"/>
</dbReference>
<comment type="subcellular location">
    <subcellularLocation>
        <location evidence="1">Bacterial flagellum</location>
    </subcellularLocation>
</comment>
<comment type="similarity">
    <text evidence="2">Belongs to the bacterial flagellin family.</text>
</comment>